<feature type="disulfide bond" evidence="2">
    <location>
        <begin position="63"/>
        <end position="75"/>
    </location>
</feature>
<sequence length="265" mass="29721">MTPKLFLSNEDRGFSTPNFHRSQDCVSSHQFLNRRLRFFKRDQGNSSLKFSFTATVASQGHKCLYNEFECETGHCIWSGFKCDGVNNCGEISDENYGFPSFCSARGIFKLPHILLLIALIFLAIFILVAAFVVYLLLEKMNKRNHSCTNASLNSQVVSLPTSICSPAVHSSKSEQVEPADVFPRPRITRSHAAAKIQGSPQPLPTKSEPVISLRERASSEHDVHLNSGSTMKRFSEFFGKKHKLSKSADAESDPKEDKDSEREEK</sequence>
<organism evidence="5 6">
    <name type="scientific">Caerostris extrusa</name>
    <name type="common">Bark spider</name>
    <name type="synonym">Caerostris bankana</name>
    <dbReference type="NCBI Taxonomy" id="172846"/>
    <lineage>
        <taxon>Eukaryota</taxon>
        <taxon>Metazoa</taxon>
        <taxon>Ecdysozoa</taxon>
        <taxon>Arthropoda</taxon>
        <taxon>Chelicerata</taxon>
        <taxon>Arachnida</taxon>
        <taxon>Araneae</taxon>
        <taxon>Araneomorphae</taxon>
        <taxon>Entelegynae</taxon>
        <taxon>Araneoidea</taxon>
        <taxon>Araneidae</taxon>
        <taxon>Caerostris</taxon>
    </lineage>
</organism>
<evidence type="ECO:0000256" key="2">
    <source>
        <dbReference type="PROSITE-ProRule" id="PRU00124"/>
    </source>
</evidence>
<dbReference type="EMBL" id="BPLR01008939">
    <property type="protein sequence ID" value="GIY28377.1"/>
    <property type="molecule type" value="Genomic_DNA"/>
</dbReference>
<gene>
    <name evidence="5" type="ORF">CEXT_266471</name>
</gene>
<dbReference type="SUPFAM" id="SSF57424">
    <property type="entry name" value="LDL receptor-like module"/>
    <property type="match status" value="1"/>
</dbReference>
<dbReference type="InterPro" id="IPR002172">
    <property type="entry name" value="LDrepeatLR_classA_rpt"/>
</dbReference>
<name>A0AAV4S7I0_CAEEX</name>
<dbReference type="PANTHER" id="PTHR24652">
    <property type="entry name" value="LOW-DENSITY LIPOPROTEIN RECEPTOR CLASS A DOMAIN-CONTAINING PROTEIN 2"/>
    <property type="match status" value="1"/>
</dbReference>
<dbReference type="SMART" id="SM00192">
    <property type="entry name" value="LDLa"/>
    <property type="match status" value="1"/>
</dbReference>
<dbReference type="PROSITE" id="PS50068">
    <property type="entry name" value="LDLRA_2"/>
    <property type="match status" value="1"/>
</dbReference>
<keyword evidence="6" id="KW-1185">Reference proteome</keyword>
<accession>A0AAV4S7I0</accession>
<evidence type="ECO:0000256" key="1">
    <source>
        <dbReference type="ARBA" id="ARBA00023157"/>
    </source>
</evidence>
<evidence type="ECO:0000313" key="5">
    <source>
        <dbReference type="EMBL" id="GIY28377.1"/>
    </source>
</evidence>
<feature type="region of interest" description="Disordered" evidence="3">
    <location>
        <begin position="240"/>
        <end position="265"/>
    </location>
</feature>
<feature type="compositionally biased region" description="Basic and acidic residues" evidence="3">
    <location>
        <begin position="246"/>
        <end position="265"/>
    </location>
</feature>
<keyword evidence="4" id="KW-1133">Transmembrane helix</keyword>
<keyword evidence="4" id="KW-0472">Membrane</keyword>
<protein>
    <submittedName>
        <fullName evidence="5">Uncharacterized protein</fullName>
    </submittedName>
</protein>
<feature type="disulfide bond" evidence="2">
    <location>
        <begin position="70"/>
        <end position="88"/>
    </location>
</feature>
<dbReference type="Gene3D" id="4.10.400.10">
    <property type="entry name" value="Low-density Lipoprotein Receptor"/>
    <property type="match status" value="1"/>
</dbReference>
<comment type="caution">
    <text evidence="2">Lacks conserved residue(s) required for the propagation of feature annotation.</text>
</comment>
<evidence type="ECO:0000256" key="4">
    <source>
        <dbReference type="SAM" id="Phobius"/>
    </source>
</evidence>
<dbReference type="Pfam" id="PF00057">
    <property type="entry name" value="Ldl_recept_a"/>
    <property type="match status" value="1"/>
</dbReference>
<evidence type="ECO:0000313" key="6">
    <source>
        <dbReference type="Proteomes" id="UP001054945"/>
    </source>
</evidence>
<dbReference type="Proteomes" id="UP001054945">
    <property type="component" value="Unassembled WGS sequence"/>
</dbReference>
<keyword evidence="4" id="KW-0812">Transmembrane</keyword>
<evidence type="ECO:0000256" key="3">
    <source>
        <dbReference type="SAM" id="MobiDB-lite"/>
    </source>
</evidence>
<dbReference type="AlphaFoldDB" id="A0AAV4S7I0"/>
<keyword evidence="1 2" id="KW-1015">Disulfide bond</keyword>
<dbReference type="InterPro" id="IPR042333">
    <property type="entry name" value="LRAD2/Mig-13-like"/>
</dbReference>
<dbReference type="CDD" id="cd00112">
    <property type="entry name" value="LDLa"/>
    <property type="match status" value="1"/>
</dbReference>
<dbReference type="InterPro" id="IPR036055">
    <property type="entry name" value="LDL_receptor-like_sf"/>
</dbReference>
<proteinExistence type="predicted"/>
<feature type="transmembrane region" description="Helical" evidence="4">
    <location>
        <begin position="113"/>
        <end position="137"/>
    </location>
</feature>
<comment type="caution">
    <text evidence="5">The sequence shown here is derived from an EMBL/GenBank/DDBJ whole genome shotgun (WGS) entry which is preliminary data.</text>
</comment>
<reference evidence="5 6" key="1">
    <citation type="submission" date="2021-06" db="EMBL/GenBank/DDBJ databases">
        <title>Caerostris extrusa draft genome.</title>
        <authorList>
            <person name="Kono N."/>
            <person name="Arakawa K."/>
        </authorList>
    </citation>
    <scope>NUCLEOTIDE SEQUENCE [LARGE SCALE GENOMIC DNA]</scope>
</reference>